<dbReference type="Proteomes" id="UP000808349">
    <property type="component" value="Unassembled WGS sequence"/>
</dbReference>
<sequence>MVSWWMYCRSKDKATENVSKVNELDPLLDIKLPKGTHARMKQKILTTINLLVFGIIQLNAQEKPTASEYPKIVSYLAVVHPLLTIDKDGFSSNFTNYYHVGFPTGIHVFSSKNFGYSLEIVPFIKVIKGEASVNNILIHPGLIFRFPQKWTLYTRLAFETSGRFGLTPAISKVVYKSNQHNFFITVPLPLRLGNKQSGSFGIALLGGLTF</sequence>
<reference evidence="1 2" key="1">
    <citation type="submission" date="2020-10" db="EMBL/GenBank/DDBJ databases">
        <title>Connecting structure to function with the recovery of over 1000 high-quality activated sludge metagenome-assembled genomes encoding full-length rRNA genes using long-read sequencing.</title>
        <authorList>
            <person name="Singleton C.M."/>
            <person name="Petriglieri F."/>
            <person name="Kristensen J.M."/>
            <person name="Kirkegaard R.H."/>
            <person name="Michaelsen T.Y."/>
            <person name="Andersen M.H."/>
            <person name="Karst S.M."/>
            <person name="Dueholm M.S."/>
            <person name="Nielsen P.H."/>
            <person name="Albertsen M."/>
        </authorList>
    </citation>
    <scope>NUCLEOTIDE SEQUENCE [LARGE SCALE GENOMIC DNA]</scope>
    <source>
        <strain evidence="1">Ribe_18-Q3-R11-54_BAT3C.373</strain>
    </source>
</reference>
<dbReference type="AlphaFoldDB" id="A0A9D7S6D0"/>
<evidence type="ECO:0000313" key="1">
    <source>
        <dbReference type="EMBL" id="MBK9716002.1"/>
    </source>
</evidence>
<gene>
    <name evidence="1" type="ORF">IPO85_00455</name>
</gene>
<name>A0A9D7S6D0_9BACT</name>
<protein>
    <submittedName>
        <fullName evidence="1">Uncharacterized protein</fullName>
    </submittedName>
</protein>
<proteinExistence type="predicted"/>
<dbReference type="EMBL" id="JADKFW010000004">
    <property type="protein sequence ID" value="MBK9716002.1"/>
    <property type="molecule type" value="Genomic_DNA"/>
</dbReference>
<comment type="caution">
    <text evidence="1">The sequence shown here is derived from an EMBL/GenBank/DDBJ whole genome shotgun (WGS) entry which is preliminary data.</text>
</comment>
<accession>A0A9D7S6D0</accession>
<organism evidence="1 2">
    <name type="scientific">Candidatus Defluviibacterium haderslevense</name>
    <dbReference type="NCBI Taxonomy" id="2981993"/>
    <lineage>
        <taxon>Bacteria</taxon>
        <taxon>Pseudomonadati</taxon>
        <taxon>Bacteroidota</taxon>
        <taxon>Saprospiria</taxon>
        <taxon>Saprospirales</taxon>
        <taxon>Saprospiraceae</taxon>
        <taxon>Candidatus Defluviibacterium</taxon>
    </lineage>
</organism>
<evidence type="ECO:0000313" key="2">
    <source>
        <dbReference type="Proteomes" id="UP000808349"/>
    </source>
</evidence>